<protein>
    <submittedName>
        <fullName evidence="2">N-methylhydantoinase B</fullName>
    </submittedName>
</protein>
<dbReference type="Proteomes" id="UP000198925">
    <property type="component" value="Unassembled WGS sequence"/>
</dbReference>
<evidence type="ECO:0000313" key="2">
    <source>
        <dbReference type="EMBL" id="SDC31756.1"/>
    </source>
</evidence>
<dbReference type="EMBL" id="FMZX01000001">
    <property type="protein sequence ID" value="SDC31756.1"/>
    <property type="molecule type" value="Genomic_DNA"/>
</dbReference>
<accession>A0A1G6KN56</accession>
<keyword evidence="3" id="KW-1185">Reference proteome</keyword>
<dbReference type="GO" id="GO:0005829">
    <property type="term" value="C:cytosol"/>
    <property type="evidence" value="ECO:0007669"/>
    <property type="project" value="TreeGrafter"/>
</dbReference>
<organism evidence="2 3">
    <name type="scientific">Belnapia rosea</name>
    <dbReference type="NCBI Taxonomy" id="938405"/>
    <lineage>
        <taxon>Bacteria</taxon>
        <taxon>Pseudomonadati</taxon>
        <taxon>Pseudomonadota</taxon>
        <taxon>Alphaproteobacteria</taxon>
        <taxon>Acetobacterales</taxon>
        <taxon>Roseomonadaceae</taxon>
        <taxon>Belnapia</taxon>
    </lineage>
</organism>
<reference evidence="2 3" key="1">
    <citation type="submission" date="2016-10" db="EMBL/GenBank/DDBJ databases">
        <authorList>
            <person name="de Groot N.N."/>
        </authorList>
    </citation>
    <scope>NUCLEOTIDE SEQUENCE [LARGE SCALE GENOMIC DNA]</scope>
    <source>
        <strain evidence="2 3">CPCC 100156</strain>
    </source>
</reference>
<proteinExistence type="predicted"/>
<sequence>MKDIRLQVMWNRLLSVVEEQARALVRTAFSTSAREAGDISAGVFDLEGRMLAQAVTGTPGHVNSMARSVVHFLREFPVETMKPGDHFITNDPWKGTGHLYDIVITSPAFHQGRLVALFSCTTHVVDIGGLGQSPDGRQVYHEGLFIPLLPLVRGGVWDESLMRVVRANVREAVQVEGDIHALVACNLIGERRLSAMMAEHGIADLDELGAHIIERSRAGMERAIAALPQGAWDGHMRIDGYDTPIDLRARVTIAGDHVAVDFAGSSPASAYGINCPLCYTEAYTAFGVKCIVGAGIPNNAGTLDAIRVTAPEGSIVNALHPAAVNARSTIGHMLPDVVYGALHQCIPGRVPAEGTSNLWNLKLGAGHGMTGTAEAGRASTPFMVTTFHSGGAGARPRQDGLSATPFPSGVRNVPVEITETVAPVVIWTKEYRPDSGGAGRQRGGLGQVMEVEHRHGAPFGIFATFERVHYPARGREGGLPGAAGRLTLADGTVLKGKGFQVIPAGGRLVVEMPGGGGYGPPEERDAAAVERDVKAEFVT</sequence>
<dbReference type="PANTHER" id="PTHR11365:SF23">
    <property type="entry name" value="HYPOTHETICAL 5-OXOPROLINASE (EUROFUNG)-RELATED"/>
    <property type="match status" value="1"/>
</dbReference>
<evidence type="ECO:0000259" key="1">
    <source>
        <dbReference type="Pfam" id="PF02538"/>
    </source>
</evidence>
<dbReference type="GO" id="GO:0017168">
    <property type="term" value="F:5-oxoprolinase (ATP-hydrolyzing) activity"/>
    <property type="evidence" value="ECO:0007669"/>
    <property type="project" value="TreeGrafter"/>
</dbReference>
<evidence type="ECO:0000313" key="3">
    <source>
        <dbReference type="Proteomes" id="UP000198925"/>
    </source>
</evidence>
<dbReference type="Pfam" id="PF02538">
    <property type="entry name" value="Hydantoinase_B"/>
    <property type="match status" value="1"/>
</dbReference>
<name>A0A1G6KN56_9PROT</name>
<dbReference type="PANTHER" id="PTHR11365">
    <property type="entry name" value="5-OXOPROLINASE RELATED"/>
    <property type="match status" value="1"/>
</dbReference>
<feature type="domain" description="Hydantoinase B/oxoprolinase" evidence="1">
    <location>
        <begin position="4"/>
        <end position="521"/>
    </location>
</feature>
<dbReference type="GO" id="GO:0006749">
    <property type="term" value="P:glutathione metabolic process"/>
    <property type="evidence" value="ECO:0007669"/>
    <property type="project" value="TreeGrafter"/>
</dbReference>
<dbReference type="InterPro" id="IPR045079">
    <property type="entry name" value="Oxoprolinase-like"/>
</dbReference>
<gene>
    <name evidence="2" type="ORF">SAMN04487779_1001560</name>
</gene>
<dbReference type="STRING" id="938405.SAMN02927895_00748"/>
<dbReference type="InterPro" id="IPR003692">
    <property type="entry name" value="Hydantoinase_B"/>
</dbReference>
<dbReference type="RefSeq" id="WP_218127841.1">
    <property type="nucleotide sequence ID" value="NZ_FMZX01000001.1"/>
</dbReference>
<dbReference type="AlphaFoldDB" id="A0A1G6KN56"/>